<dbReference type="InterPro" id="IPR018062">
    <property type="entry name" value="HTH_AraC-typ_CS"/>
</dbReference>
<evidence type="ECO:0000313" key="6">
    <source>
        <dbReference type="Proteomes" id="UP001243009"/>
    </source>
</evidence>
<dbReference type="PANTHER" id="PTHR46796">
    <property type="entry name" value="HTH-TYPE TRANSCRIPTIONAL ACTIVATOR RHAS-RELATED"/>
    <property type="match status" value="1"/>
</dbReference>
<sequence>MQRAGAEFHRFTEPGDALRAMPGMSLSVVPVGTTSYEASLATIRLGDAALNLCHSSPFMAFATTDADAVTLQFPVEAAGSLVLNGVTCRPGTIGVCGEGAELLLASRGAGTHAAIVLPSRLAETLLGPRAGAMLWQPGRLALLQAAPEAWERARQVVGAAGKTVASVPQVFGTEQPRQALREALLQATRDLVSGEGEQEVRAPRSTKARRRIVMAADAYLRENKDRPIYTEDLCDALAVSASSLADAFRAMFDISPHRFLKLRRLSMIRAALLSHADAVPLVKSVALSHGFWHLGQFAADYRATFGESPSETLARAGRRVVPDDADAAA</sequence>
<feature type="domain" description="HTH araC/xylS-type" evidence="4">
    <location>
        <begin position="214"/>
        <end position="315"/>
    </location>
</feature>
<evidence type="ECO:0000256" key="2">
    <source>
        <dbReference type="ARBA" id="ARBA00023125"/>
    </source>
</evidence>
<dbReference type="Proteomes" id="UP001243009">
    <property type="component" value="Unassembled WGS sequence"/>
</dbReference>
<evidence type="ECO:0000313" key="5">
    <source>
        <dbReference type="EMBL" id="MDO9709523.1"/>
    </source>
</evidence>
<dbReference type="SMART" id="SM00342">
    <property type="entry name" value="HTH_ARAC"/>
    <property type="match status" value="1"/>
</dbReference>
<dbReference type="RefSeq" id="WP_305104391.1">
    <property type="nucleotide sequence ID" value="NZ_JAUTWS010000012.1"/>
</dbReference>
<accession>A0ABT9E032</accession>
<dbReference type="PANTHER" id="PTHR46796:SF12">
    <property type="entry name" value="HTH-TYPE DNA-BINDING TRANSCRIPTIONAL ACTIVATOR EUTR"/>
    <property type="match status" value="1"/>
</dbReference>
<keyword evidence="6" id="KW-1185">Reference proteome</keyword>
<reference evidence="5 6" key="1">
    <citation type="submission" date="2023-08" db="EMBL/GenBank/DDBJ databases">
        <title>The draft genome sequence of Paracraurococcus sp. LOR1-02.</title>
        <authorList>
            <person name="Kingkaew E."/>
            <person name="Tanasupawat S."/>
        </authorList>
    </citation>
    <scope>NUCLEOTIDE SEQUENCE [LARGE SCALE GENOMIC DNA]</scope>
    <source>
        <strain evidence="5 6">LOR1-02</strain>
    </source>
</reference>
<keyword evidence="3" id="KW-0804">Transcription</keyword>
<dbReference type="Pfam" id="PF12833">
    <property type="entry name" value="HTH_18"/>
    <property type="match status" value="1"/>
</dbReference>
<comment type="caution">
    <text evidence="5">The sequence shown here is derived from an EMBL/GenBank/DDBJ whole genome shotgun (WGS) entry which is preliminary data.</text>
</comment>
<gene>
    <name evidence="5" type="ORF">Q7A36_14315</name>
</gene>
<dbReference type="EMBL" id="JAUTWS010000012">
    <property type="protein sequence ID" value="MDO9709523.1"/>
    <property type="molecule type" value="Genomic_DNA"/>
</dbReference>
<dbReference type="PROSITE" id="PS00041">
    <property type="entry name" value="HTH_ARAC_FAMILY_1"/>
    <property type="match status" value="1"/>
</dbReference>
<evidence type="ECO:0000256" key="1">
    <source>
        <dbReference type="ARBA" id="ARBA00023015"/>
    </source>
</evidence>
<dbReference type="InterPro" id="IPR050204">
    <property type="entry name" value="AraC_XylS_family_regulators"/>
</dbReference>
<name>A0ABT9E032_9PROT</name>
<keyword evidence="2" id="KW-0238">DNA-binding</keyword>
<protein>
    <submittedName>
        <fullName evidence="5">Helix-turn-helix domain-containing protein</fullName>
    </submittedName>
</protein>
<dbReference type="Gene3D" id="1.10.10.60">
    <property type="entry name" value="Homeodomain-like"/>
    <property type="match status" value="1"/>
</dbReference>
<dbReference type="PROSITE" id="PS01124">
    <property type="entry name" value="HTH_ARAC_FAMILY_2"/>
    <property type="match status" value="1"/>
</dbReference>
<keyword evidence="1" id="KW-0805">Transcription regulation</keyword>
<evidence type="ECO:0000256" key="3">
    <source>
        <dbReference type="ARBA" id="ARBA00023163"/>
    </source>
</evidence>
<dbReference type="InterPro" id="IPR009057">
    <property type="entry name" value="Homeodomain-like_sf"/>
</dbReference>
<evidence type="ECO:0000259" key="4">
    <source>
        <dbReference type="PROSITE" id="PS01124"/>
    </source>
</evidence>
<dbReference type="SUPFAM" id="SSF46689">
    <property type="entry name" value="Homeodomain-like"/>
    <property type="match status" value="1"/>
</dbReference>
<proteinExistence type="predicted"/>
<dbReference type="InterPro" id="IPR018060">
    <property type="entry name" value="HTH_AraC"/>
</dbReference>
<organism evidence="5 6">
    <name type="scientific">Paracraurococcus lichenis</name>
    <dbReference type="NCBI Taxonomy" id="3064888"/>
    <lineage>
        <taxon>Bacteria</taxon>
        <taxon>Pseudomonadati</taxon>
        <taxon>Pseudomonadota</taxon>
        <taxon>Alphaproteobacteria</taxon>
        <taxon>Acetobacterales</taxon>
        <taxon>Roseomonadaceae</taxon>
        <taxon>Paracraurococcus</taxon>
    </lineage>
</organism>